<organism evidence="2 3">
    <name type="scientific">Chryseobacterium scophthalmum</name>
    <dbReference type="NCBI Taxonomy" id="59733"/>
    <lineage>
        <taxon>Bacteria</taxon>
        <taxon>Pseudomonadati</taxon>
        <taxon>Bacteroidota</taxon>
        <taxon>Flavobacteriia</taxon>
        <taxon>Flavobacteriales</taxon>
        <taxon>Weeksellaceae</taxon>
        <taxon>Chryseobacterium group</taxon>
        <taxon>Chryseobacterium</taxon>
    </lineage>
</organism>
<dbReference type="AlphaFoldDB" id="A0A1N6H1D3"/>
<evidence type="ECO:0000256" key="1">
    <source>
        <dbReference type="SAM" id="MobiDB-lite"/>
    </source>
</evidence>
<dbReference type="PROSITE" id="PS51257">
    <property type="entry name" value="PROKAR_LIPOPROTEIN"/>
    <property type="match status" value="1"/>
</dbReference>
<sequence length="393" mass="43237">MEQKIKNFKEILFLFLLFSLSLISCRENDSIQAENKEIVQKFQFFQKQGNTYTKGAQSMSDQEAFRALYYYYYIDNPNKFLDFKDLSRPHIDFRYASQVFIDEDSTRKVLYPFIEDGYVSNIIVASVSKENDRISFYFPEQDEDVKNAIARFSETYRSPGFDLEDPALIEPVVIPTPPKRNYYLAPTEPFNPGFPLPPSGGCGVYNNCGGSGGGGGGGSSIPPPTNTITPPPPPEKPIADIKKFLSCLNINQSANLKVYAQTMQSSPPGHAFISITQGNNIMVFGFYPSNGFPQNINGPSTFANDGGHAFTHSWNIGTISPTQLQQIIAVAHAYSSYTYDVSFTNCADFTLTALSYAGISTNTNGIDTPNTVANLIGGSPTNGTAPSTNRTCN</sequence>
<evidence type="ECO:0008006" key="4">
    <source>
        <dbReference type="Google" id="ProtNLM"/>
    </source>
</evidence>
<dbReference type="Proteomes" id="UP000184782">
    <property type="component" value="Unassembled WGS sequence"/>
</dbReference>
<dbReference type="EMBL" id="FSRQ01000002">
    <property type="protein sequence ID" value="SIO13590.1"/>
    <property type="molecule type" value="Genomic_DNA"/>
</dbReference>
<dbReference type="RefSeq" id="WP_074230308.1">
    <property type="nucleotide sequence ID" value="NZ_FSRQ01000002.1"/>
</dbReference>
<feature type="region of interest" description="Disordered" evidence="1">
    <location>
        <begin position="214"/>
        <end position="235"/>
    </location>
</feature>
<feature type="compositionally biased region" description="Pro residues" evidence="1">
    <location>
        <begin position="221"/>
        <end position="235"/>
    </location>
</feature>
<keyword evidence="3" id="KW-1185">Reference proteome</keyword>
<protein>
    <recommendedName>
        <fullName evidence="4">Lipoprotein</fullName>
    </recommendedName>
</protein>
<dbReference type="STRING" id="59733.SAMN05421769_2115"/>
<evidence type="ECO:0000313" key="2">
    <source>
        <dbReference type="EMBL" id="SIO13590.1"/>
    </source>
</evidence>
<dbReference type="OrthoDB" id="1454445at2"/>
<name>A0A1N6H1D3_9FLAO</name>
<accession>A0A1N6H1D3</accession>
<evidence type="ECO:0000313" key="3">
    <source>
        <dbReference type="Proteomes" id="UP000184782"/>
    </source>
</evidence>
<proteinExistence type="predicted"/>
<reference evidence="3" key="1">
    <citation type="submission" date="2016-12" db="EMBL/GenBank/DDBJ databases">
        <authorList>
            <person name="Varghese N."/>
            <person name="Submissions S."/>
        </authorList>
    </citation>
    <scope>NUCLEOTIDE SEQUENCE [LARGE SCALE GENOMIC DNA]</scope>
    <source>
        <strain evidence="3">DSM 16779</strain>
    </source>
</reference>
<gene>
    <name evidence="2" type="ORF">SAMN05421769_2115</name>
</gene>